<protein>
    <recommendedName>
        <fullName evidence="10">tRNA dimethylallyltransferase</fullName>
        <ecNumber evidence="10">2.5.1.75</ecNumber>
    </recommendedName>
    <alternativeName>
        <fullName evidence="10">Dimethylallyl diphosphate:tRNA dimethylallyltransferase</fullName>
        <shortName evidence="10">DMAPP:tRNA dimethylallyltransferase</shortName>
        <shortName evidence="10">DMATase</shortName>
    </alternativeName>
    <alternativeName>
        <fullName evidence="10">Isopentenyl-diphosphate:tRNA isopentenyltransferase</fullName>
        <shortName evidence="10">IPP transferase</shortName>
        <shortName evidence="10">IPPT</shortName>
        <shortName evidence="10">IPTase</shortName>
    </alternativeName>
</protein>
<evidence type="ECO:0000256" key="1">
    <source>
        <dbReference type="ARBA" id="ARBA00001946"/>
    </source>
</evidence>
<dbReference type="InterPro" id="IPR018022">
    <property type="entry name" value="IPT"/>
</dbReference>
<evidence type="ECO:0000256" key="3">
    <source>
        <dbReference type="ARBA" id="ARBA00005842"/>
    </source>
</evidence>
<feature type="site" description="Interaction with substrate tRNA" evidence="10">
    <location>
        <position position="149"/>
    </location>
</feature>
<gene>
    <name evidence="10" type="primary">miaA</name>
    <name evidence="11" type="ORF">A2777_01340</name>
</gene>
<sequence>MAQKNKLLIIAGPTAVGKTALAVKLARRLNGELISADSRHVYRGLDIATGKDISPASFLVIENRRLNIKNNNFTVGYRKKMGIPVWLVDLTDPGFIFNPADFRRLAGLVITDIRKRSKIPIVVGGTGFYIKTLISPMESLDIPPDYKLRKKLEPVTVEKLSGILRQINPVRFKKMNQSDRHNKRRLIRAIETSGINYSTNAPVTSDDWMMLYLTASKKILHQLINLRVKKRLTEDVLSEIKKLMERRLDERLPALSAIPYPQFFKYLKKGKNLTPDQLKAIVQKWKIEEFNYAKRQLTWFNKMKKEFKNKVLEFDISEPDYDVKIVERADKWYTRN</sequence>
<evidence type="ECO:0000256" key="7">
    <source>
        <dbReference type="ARBA" id="ARBA00022840"/>
    </source>
</evidence>
<proteinExistence type="inferred from homology"/>
<comment type="caution">
    <text evidence="10">Lacks conserved residue(s) required for the propagation of feature annotation.</text>
</comment>
<keyword evidence="5 10" id="KW-0819">tRNA processing</keyword>
<comment type="subunit">
    <text evidence="10">Monomer.</text>
</comment>
<dbReference type="AlphaFoldDB" id="A0A1F5Z6L6"/>
<dbReference type="GO" id="GO:0005524">
    <property type="term" value="F:ATP binding"/>
    <property type="evidence" value="ECO:0007669"/>
    <property type="project" value="UniProtKB-UniRule"/>
</dbReference>
<dbReference type="SUPFAM" id="SSF52540">
    <property type="entry name" value="P-loop containing nucleoside triphosphate hydrolases"/>
    <property type="match status" value="1"/>
</dbReference>
<feature type="region of interest" description="Interaction with substrate tRNA" evidence="10">
    <location>
        <begin position="37"/>
        <end position="40"/>
    </location>
</feature>
<comment type="caution">
    <text evidence="11">The sequence shown here is derived from an EMBL/GenBank/DDBJ whole genome shotgun (WGS) entry which is preliminary data.</text>
</comment>
<accession>A0A1F5Z6L6</accession>
<comment type="catalytic activity">
    <reaction evidence="9 10">
        <text>adenosine(37) in tRNA + dimethylallyl diphosphate = N(6)-dimethylallyladenosine(37) in tRNA + diphosphate</text>
        <dbReference type="Rhea" id="RHEA:26482"/>
        <dbReference type="Rhea" id="RHEA-COMP:10162"/>
        <dbReference type="Rhea" id="RHEA-COMP:10375"/>
        <dbReference type="ChEBI" id="CHEBI:33019"/>
        <dbReference type="ChEBI" id="CHEBI:57623"/>
        <dbReference type="ChEBI" id="CHEBI:74411"/>
        <dbReference type="ChEBI" id="CHEBI:74415"/>
        <dbReference type="EC" id="2.5.1.75"/>
    </reaction>
</comment>
<evidence type="ECO:0000256" key="2">
    <source>
        <dbReference type="ARBA" id="ARBA00003213"/>
    </source>
</evidence>
<feature type="binding site" evidence="10">
    <location>
        <begin position="12"/>
        <end position="19"/>
    </location>
    <ligand>
        <name>ATP</name>
        <dbReference type="ChEBI" id="CHEBI:30616"/>
    </ligand>
</feature>
<name>A0A1F5Z6L6_9BACT</name>
<evidence type="ECO:0000313" key="12">
    <source>
        <dbReference type="Proteomes" id="UP000177354"/>
    </source>
</evidence>
<keyword evidence="8 10" id="KW-0460">Magnesium</keyword>
<reference evidence="11 12" key="1">
    <citation type="journal article" date="2016" name="Nat. Commun.">
        <title>Thousands of microbial genomes shed light on interconnected biogeochemical processes in an aquifer system.</title>
        <authorList>
            <person name="Anantharaman K."/>
            <person name="Brown C.T."/>
            <person name="Hug L.A."/>
            <person name="Sharon I."/>
            <person name="Castelle C.J."/>
            <person name="Probst A.J."/>
            <person name="Thomas B.C."/>
            <person name="Singh A."/>
            <person name="Wilkins M.J."/>
            <person name="Karaoz U."/>
            <person name="Brodie E.L."/>
            <person name="Williams K.H."/>
            <person name="Hubbard S.S."/>
            <person name="Banfield J.F."/>
        </authorList>
    </citation>
    <scope>NUCLEOTIDE SEQUENCE [LARGE SCALE GENOMIC DNA]</scope>
</reference>
<comment type="cofactor">
    <cofactor evidence="1 10">
        <name>Mg(2+)</name>
        <dbReference type="ChEBI" id="CHEBI:18420"/>
    </cofactor>
</comment>
<dbReference type="HAMAP" id="MF_00185">
    <property type="entry name" value="IPP_trans"/>
    <property type="match status" value="1"/>
</dbReference>
<comment type="function">
    <text evidence="2 10">Catalyzes the transfer of a dimethylallyl group onto the adenine at position 37 in tRNAs that read codons beginning with uridine, leading to the formation of N6-(dimethylallyl)adenosine (i(6)A).</text>
</comment>
<evidence type="ECO:0000256" key="6">
    <source>
        <dbReference type="ARBA" id="ARBA00022741"/>
    </source>
</evidence>
<dbReference type="Pfam" id="PF01715">
    <property type="entry name" value="IPPT"/>
    <property type="match status" value="1"/>
</dbReference>
<dbReference type="GO" id="GO:0006400">
    <property type="term" value="P:tRNA modification"/>
    <property type="evidence" value="ECO:0007669"/>
    <property type="project" value="TreeGrafter"/>
</dbReference>
<keyword evidence="7 10" id="KW-0067">ATP-binding</keyword>
<evidence type="ECO:0000256" key="10">
    <source>
        <dbReference type="HAMAP-Rule" id="MF_00185"/>
    </source>
</evidence>
<evidence type="ECO:0000256" key="9">
    <source>
        <dbReference type="ARBA" id="ARBA00049563"/>
    </source>
</evidence>
<evidence type="ECO:0000256" key="8">
    <source>
        <dbReference type="ARBA" id="ARBA00022842"/>
    </source>
</evidence>
<dbReference type="GO" id="GO:0052381">
    <property type="term" value="F:tRNA dimethylallyltransferase activity"/>
    <property type="evidence" value="ECO:0007669"/>
    <property type="project" value="UniProtKB-UniRule"/>
</dbReference>
<keyword evidence="6 10" id="KW-0547">Nucleotide-binding</keyword>
<dbReference type="Gene3D" id="3.40.50.300">
    <property type="entry name" value="P-loop containing nucleotide triphosphate hydrolases"/>
    <property type="match status" value="1"/>
</dbReference>
<dbReference type="EC" id="2.5.1.75" evidence="10"/>
<dbReference type="Pfam" id="PF01745">
    <property type="entry name" value="IPT"/>
    <property type="match status" value="1"/>
</dbReference>
<dbReference type="EMBL" id="MFJF01000005">
    <property type="protein sequence ID" value="OGG08015.1"/>
    <property type="molecule type" value="Genomic_DNA"/>
</dbReference>
<dbReference type="PANTHER" id="PTHR11088">
    <property type="entry name" value="TRNA DIMETHYLALLYLTRANSFERASE"/>
    <property type="match status" value="1"/>
</dbReference>
<dbReference type="PANTHER" id="PTHR11088:SF60">
    <property type="entry name" value="TRNA DIMETHYLALLYLTRANSFERASE"/>
    <property type="match status" value="1"/>
</dbReference>
<dbReference type="InterPro" id="IPR027417">
    <property type="entry name" value="P-loop_NTPase"/>
</dbReference>
<organism evidence="11 12">
    <name type="scientific">Candidatus Gottesmanbacteria bacterium RIFCSPHIGHO2_01_FULL_40_15</name>
    <dbReference type="NCBI Taxonomy" id="1798376"/>
    <lineage>
        <taxon>Bacteria</taxon>
        <taxon>Candidatus Gottesmaniibacteriota</taxon>
    </lineage>
</organism>
<dbReference type="Proteomes" id="UP000177354">
    <property type="component" value="Unassembled WGS sequence"/>
</dbReference>
<feature type="site" description="Interaction with substrate tRNA" evidence="10">
    <location>
        <position position="126"/>
    </location>
</feature>
<evidence type="ECO:0000256" key="5">
    <source>
        <dbReference type="ARBA" id="ARBA00022694"/>
    </source>
</evidence>
<comment type="similarity">
    <text evidence="3 10">Belongs to the IPP transferase family.</text>
</comment>
<feature type="binding site" evidence="10">
    <location>
        <begin position="14"/>
        <end position="19"/>
    </location>
    <ligand>
        <name>substrate</name>
    </ligand>
</feature>
<evidence type="ECO:0000313" key="11">
    <source>
        <dbReference type="EMBL" id="OGG08015.1"/>
    </source>
</evidence>
<evidence type="ECO:0000256" key="4">
    <source>
        <dbReference type="ARBA" id="ARBA00022679"/>
    </source>
</evidence>
<keyword evidence="4 10" id="KW-0808">Transferase</keyword>
<dbReference type="InterPro" id="IPR039657">
    <property type="entry name" value="Dimethylallyltransferase"/>
</dbReference>